<dbReference type="AlphaFoldDB" id="A0A2S5R8G9"/>
<sequence length="65" mass="7235">MHPKPARSVYCTTKKFKKVLLKAHHLLKKPNASSLLRPESADHYSIDSSAAVISTNSLVILFCLK</sequence>
<proteinExistence type="predicted"/>
<accession>A0A2S5R8G9</accession>
<gene>
    <name evidence="1" type="ORF">HCUR_00859</name>
</gene>
<organism evidence="1 2">
    <name type="scientific">Holospora curviuscula</name>
    <dbReference type="NCBI Taxonomy" id="1082868"/>
    <lineage>
        <taxon>Bacteria</taxon>
        <taxon>Pseudomonadati</taxon>
        <taxon>Pseudomonadota</taxon>
        <taxon>Alphaproteobacteria</taxon>
        <taxon>Holosporales</taxon>
        <taxon>Holosporaceae</taxon>
        <taxon>Holospora</taxon>
    </lineage>
</organism>
<dbReference type="Proteomes" id="UP000239425">
    <property type="component" value="Unassembled WGS sequence"/>
</dbReference>
<reference evidence="1 2" key="1">
    <citation type="submission" date="2017-11" db="EMBL/GenBank/DDBJ databases">
        <title>Comparative genomic analysis of Holospora spp., intranuclear symbionts of paramecia.</title>
        <authorList>
            <person name="Garushyants S.K."/>
            <person name="Beliavskaya A."/>
            <person name="Malko D.B."/>
            <person name="Logacheva M.D."/>
            <person name="Rautian M.S."/>
            <person name="Gelfand M.S."/>
        </authorList>
    </citation>
    <scope>NUCLEOTIDE SEQUENCE [LARGE SCALE GENOMIC DNA]</scope>
    <source>
        <strain evidence="2">02AZ16</strain>
    </source>
</reference>
<evidence type="ECO:0000313" key="1">
    <source>
        <dbReference type="EMBL" id="PPE03631.1"/>
    </source>
</evidence>
<evidence type="ECO:0000313" key="2">
    <source>
        <dbReference type="Proteomes" id="UP000239425"/>
    </source>
</evidence>
<keyword evidence="2" id="KW-1185">Reference proteome</keyword>
<name>A0A2S5R8G9_9PROT</name>
<dbReference type="EMBL" id="PHHC01000084">
    <property type="protein sequence ID" value="PPE03631.1"/>
    <property type="molecule type" value="Genomic_DNA"/>
</dbReference>
<comment type="caution">
    <text evidence="1">The sequence shown here is derived from an EMBL/GenBank/DDBJ whole genome shotgun (WGS) entry which is preliminary data.</text>
</comment>
<protein>
    <submittedName>
        <fullName evidence="1">Uncharacterized protein</fullName>
    </submittedName>
</protein>